<evidence type="ECO:0000256" key="1">
    <source>
        <dbReference type="SAM" id="MobiDB-lite"/>
    </source>
</evidence>
<evidence type="ECO:0000313" key="2">
    <source>
        <dbReference type="EMBL" id="MBS8259517.1"/>
    </source>
</evidence>
<proteinExistence type="predicted"/>
<protein>
    <submittedName>
        <fullName evidence="2">UPF0280 family protein</fullName>
    </submittedName>
</protein>
<dbReference type="Gene3D" id="3.10.520.10">
    <property type="entry name" value="ApbE-like domains"/>
    <property type="match status" value="1"/>
</dbReference>
<organism evidence="2 3">
    <name type="scientific">Roseibium polysiphoniae</name>
    <dbReference type="NCBI Taxonomy" id="2571221"/>
    <lineage>
        <taxon>Bacteria</taxon>
        <taxon>Pseudomonadati</taxon>
        <taxon>Pseudomonadota</taxon>
        <taxon>Alphaproteobacteria</taxon>
        <taxon>Hyphomicrobiales</taxon>
        <taxon>Stappiaceae</taxon>
        <taxon>Roseibium</taxon>
    </lineage>
</organism>
<dbReference type="SUPFAM" id="SSF143631">
    <property type="entry name" value="ApbE-like"/>
    <property type="match status" value="1"/>
</dbReference>
<reference evidence="2" key="1">
    <citation type="submission" date="2018-08" db="EMBL/GenBank/DDBJ databases">
        <authorList>
            <person name="Jin W."/>
            <person name="Wang H."/>
            <person name="Yang Y."/>
            <person name="Li M."/>
            <person name="Liu J."/>
        </authorList>
    </citation>
    <scope>NUCLEOTIDE SEQUENCE</scope>
    <source>
        <strain evidence="2">AESS21</strain>
    </source>
</reference>
<dbReference type="InterPro" id="IPR007183">
    <property type="entry name" value="UPF0280"/>
</dbReference>
<dbReference type="AlphaFoldDB" id="A0A944CBJ6"/>
<name>A0A944CBJ6_9HYPH</name>
<dbReference type="EMBL" id="QTKU01000001">
    <property type="protein sequence ID" value="MBS8259517.1"/>
    <property type="molecule type" value="Genomic_DNA"/>
</dbReference>
<dbReference type="InterPro" id="IPR003374">
    <property type="entry name" value="ApbE-like_sf"/>
</dbReference>
<feature type="region of interest" description="Disordered" evidence="1">
    <location>
        <begin position="262"/>
        <end position="281"/>
    </location>
</feature>
<comment type="caution">
    <text evidence="2">The sequence shown here is derived from an EMBL/GenBank/DDBJ whole genome shotgun (WGS) entry which is preliminary data.</text>
</comment>
<dbReference type="Proteomes" id="UP000705379">
    <property type="component" value="Unassembled WGS sequence"/>
</dbReference>
<dbReference type="PIRSF" id="PIRSF006421">
    <property type="entry name" value="UCP006421"/>
    <property type="match status" value="1"/>
</dbReference>
<feature type="compositionally biased region" description="Polar residues" evidence="1">
    <location>
        <begin position="265"/>
        <end position="275"/>
    </location>
</feature>
<reference evidence="2" key="2">
    <citation type="journal article" date="2021" name="Microorganisms">
        <title>Bacterial Dimethylsulfoniopropionate Biosynthesis in the East China Sea.</title>
        <authorList>
            <person name="Liu J."/>
            <person name="Zhang Y."/>
            <person name="Liu J."/>
            <person name="Zhong H."/>
            <person name="Williams B.T."/>
            <person name="Zheng Y."/>
            <person name="Curson A.R.J."/>
            <person name="Sun C."/>
            <person name="Sun H."/>
            <person name="Song D."/>
            <person name="Wagner Mackenzie B."/>
            <person name="Bermejo Martinez A."/>
            <person name="Todd J.D."/>
            <person name="Zhang X.H."/>
        </authorList>
    </citation>
    <scope>NUCLEOTIDE SEQUENCE</scope>
    <source>
        <strain evidence="2">AESS21</strain>
    </source>
</reference>
<evidence type="ECO:0000313" key="3">
    <source>
        <dbReference type="Proteomes" id="UP000705379"/>
    </source>
</evidence>
<dbReference type="NCBIfam" id="NF003322">
    <property type="entry name" value="PRK04334.1-2"/>
    <property type="match status" value="1"/>
</dbReference>
<accession>A0A944CBJ6</accession>
<sequence length="281" mass="29416">MLPDGERLHLQHGPIDLIIGATGAPEDIRQAFEQARDVFGSVLTDLVEELPCLKSPHAAQPKGAVARRMYDATRVYRSEFITPMAAVAGSVADHVLAHLIKGCNLSRAYVNNGGDIALHLAEASFRIGICDDPVTGSAGGVIDIRPDDEVSGIATSGWRGRSHSLGIADAVTVLAGSAAAADAAATMIANAVDLPRSSKIRREPANSLSPDSDLCDRLVTMDVGSLSPAEINKALGAGHDKAESLRRSGVIKAAYLSLAGKRRTSSAQTQQSEISRNVAHA</sequence>
<gene>
    <name evidence="2" type="ORF">DYI23_04720</name>
</gene>